<dbReference type="Proteomes" id="UP001221142">
    <property type="component" value="Unassembled WGS sequence"/>
</dbReference>
<dbReference type="Pfam" id="PF14441">
    <property type="entry name" value="OTT_1508_deam"/>
    <property type="match status" value="1"/>
</dbReference>
<proteinExistence type="predicted"/>
<comment type="caution">
    <text evidence="1">The sequence shown here is derived from an EMBL/GenBank/DDBJ whole genome shotgun (WGS) entry which is preliminary data.</text>
</comment>
<dbReference type="InterPro" id="IPR027796">
    <property type="entry name" value="OTT_1508_deam-like"/>
</dbReference>
<name>A0AAD7B4Y3_9AGAR</name>
<dbReference type="AlphaFoldDB" id="A0AAD7B4Y3"/>
<evidence type="ECO:0000313" key="2">
    <source>
        <dbReference type="Proteomes" id="UP001221142"/>
    </source>
</evidence>
<protein>
    <submittedName>
        <fullName evidence="1">Uncharacterized protein</fullName>
    </submittedName>
</protein>
<organism evidence="1 2">
    <name type="scientific">Roridomyces roridus</name>
    <dbReference type="NCBI Taxonomy" id="1738132"/>
    <lineage>
        <taxon>Eukaryota</taxon>
        <taxon>Fungi</taxon>
        <taxon>Dikarya</taxon>
        <taxon>Basidiomycota</taxon>
        <taxon>Agaricomycotina</taxon>
        <taxon>Agaricomycetes</taxon>
        <taxon>Agaricomycetidae</taxon>
        <taxon>Agaricales</taxon>
        <taxon>Marasmiineae</taxon>
        <taxon>Mycenaceae</taxon>
        <taxon>Roridomyces</taxon>
    </lineage>
</organism>
<dbReference type="EMBL" id="JARKIF010000034">
    <property type="protein sequence ID" value="KAJ7610897.1"/>
    <property type="molecule type" value="Genomic_DNA"/>
</dbReference>
<sequence length="355" mass="40136">MTIAHDGSQDVDDPSTIIHSVWEWMEKTGALADEEDKLKLLKLILEASLVRVRHQLQEGSDLILSAKESDLTELERDYLEAIRRLYADLIDEMGPQVPNPDLLASCRTFISRTKAYQTAKEKLNKFLWLRLIERQIGEASLLKLVDELKTPCDQWVTIMHAAGTAPVRAILSAPLQIEVLPVPVPTSAFRSTPAFETRVRSYLRTALHSYAANAWENKHVLPAIDSAWKRIQRGNLPPFLSPHPEMTLLSHHLNLYLHPTTPGLAPYPYFGLSDLSCFHCVLYFQAYRDSKVGPVFETRGSHDIVTPCGLPPIDNPAIQAIEKEMAAKIQRVFGQILAKMSEDQYTWSLLDRTSF</sequence>
<reference evidence="1" key="1">
    <citation type="submission" date="2023-03" db="EMBL/GenBank/DDBJ databases">
        <title>Massive genome expansion in bonnet fungi (Mycena s.s.) driven by repeated elements and novel gene families across ecological guilds.</title>
        <authorList>
            <consortium name="Lawrence Berkeley National Laboratory"/>
            <person name="Harder C.B."/>
            <person name="Miyauchi S."/>
            <person name="Viragh M."/>
            <person name="Kuo A."/>
            <person name="Thoen E."/>
            <person name="Andreopoulos B."/>
            <person name="Lu D."/>
            <person name="Skrede I."/>
            <person name="Drula E."/>
            <person name="Henrissat B."/>
            <person name="Morin E."/>
            <person name="Kohler A."/>
            <person name="Barry K."/>
            <person name="LaButti K."/>
            <person name="Morin E."/>
            <person name="Salamov A."/>
            <person name="Lipzen A."/>
            <person name="Mereny Z."/>
            <person name="Hegedus B."/>
            <person name="Baldrian P."/>
            <person name="Stursova M."/>
            <person name="Weitz H."/>
            <person name="Taylor A."/>
            <person name="Grigoriev I.V."/>
            <person name="Nagy L.G."/>
            <person name="Martin F."/>
            <person name="Kauserud H."/>
        </authorList>
    </citation>
    <scope>NUCLEOTIDE SEQUENCE</scope>
    <source>
        <strain evidence="1">9284</strain>
    </source>
</reference>
<evidence type="ECO:0000313" key="1">
    <source>
        <dbReference type="EMBL" id="KAJ7610897.1"/>
    </source>
</evidence>
<accession>A0AAD7B4Y3</accession>
<gene>
    <name evidence="1" type="ORF">FB45DRAFT_1037784</name>
</gene>
<keyword evidence="2" id="KW-1185">Reference proteome</keyword>